<protein>
    <submittedName>
        <fullName evidence="5">S13-like H2TH domain-containing protein</fullName>
    </submittedName>
</protein>
<evidence type="ECO:0000256" key="1">
    <source>
        <dbReference type="ARBA" id="ARBA00008080"/>
    </source>
</evidence>
<dbReference type="Gene3D" id="1.10.8.50">
    <property type="match status" value="1"/>
</dbReference>
<evidence type="ECO:0000256" key="4">
    <source>
        <dbReference type="RuleBase" id="RU003830"/>
    </source>
</evidence>
<gene>
    <name evidence="5" type="ORF">HANVADRAFT_53352</name>
</gene>
<dbReference type="GO" id="GO:0003723">
    <property type="term" value="F:RNA binding"/>
    <property type="evidence" value="ECO:0007669"/>
    <property type="project" value="InterPro"/>
</dbReference>
<reference evidence="6" key="1">
    <citation type="journal article" date="2016" name="Proc. Natl. Acad. Sci. U.S.A.">
        <title>Comparative genomics of biotechnologically important yeasts.</title>
        <authorList>
            <person name="Riley R."/>
            <person name="Haridas S."/>
            <person name="Wolfe K.H."/>
            <person name="Lopes M.R."/>
            <person name="Hittinger C.T."/>
            <person name="Goeker M."/>
            <person name="Salamov A.A."/>
            <person name="Wisecaver J.H."/>
            <person name="Long T.M."/>
            <person name="Calvey C.H."/>
            <person name="Aerts A.L."/>
            <person name="Barry K.W."/>
            <person name="Choi C."/>
            <person name="Clum A."/>
            <person name="Coughlan A.Y."/>
            <person name="Deshpande S."/>
            <person name="Douglass A.P."/>
            <person name="Hanson S.J."/>
            <person name="Klenk H.-P."/>
            <person name="LaButti K.M."/>
            <person name="Lapidus A."/>
            <person name="Lindquist E.A."/>
            <person name="Lipzen A.M."/>
            <person name="Meier-Kolthoff J.P."/>
            <person name="Ohm R.A."/>
            <person name="Otillar R.P."/>
            <person name="Pangilinan J.L."/>
            <person name="Peng Y."/>
            <person name="Rokas A."/>
            <person name="Rosa C.A."/>
            <person name="Scheuner C."/>
            <person name="Sibirny A.A."/>
            <person name="Slot J.C."/>
            <person name="Stielow J.B."/>
            <person name="Sun H."/>
            <person name="Kurtzman C.P."/>
            <person name="Blackwell M."/>
            <person name="Grigoriev I.V."/>
            <person name="Jeffries T.W."/>
        </authorList>
    </citation>
    <scope>NUCLEOTIDE SEQUENCE [LARGE SCALE GENOMIC DNA]</scope>
    <source>
        <strain evidence="6">NRRL Y-1626</strain>
    </source>
</reference>
<dbReference type="GO" id="GO:0006412">
    <property type="term" value="P:translation"/>
    <property type="evidence" value="ECO:0007669"/>
    <property type="project" value="InterPro"/>
</dbReference>
<dbReference type="PROSITE" id="PS50159">
    <property type="entry name" value="RIBOSOMAL_S13_2"/>
    <property type="match status" value="1"/>
</dbReference>
<organism evidence="5 6">
    <name type="scientific">Hanseniaspora valbyensis NRRL Y-1626</name>
    <dbReference type="NCBI Taxonomy" id="766949"/>
    <lineage>
        <taxon>Eukaryota</taxon>
        <taxon>Fungi</taxon>
        <taxon>Dikarya</taxon>
        <taxon>Ascomycota</taxon>
        <taxon>Saccharomycotina</taxon>
        <taxon>Saccharomycetes</taxon>
        <taxon>Saccharomycodales</taxon>
        <taxon>Saccharomycodaceae</taxon>
        <taxon>Hanseniaspora</taxon>
    </lineage>
</organism>
<dbReference type="Pfam" id="PF00416">
    <property type="entry name" value="Ribosomal_S13"/>
    <property type="match status" value="1"/>
</dbReference>
<comment type="similarity">
    <text evidence="1 4">Belongs to the universal ribosomal protein uS13 family.</text>
</comment>
<dbReference type="Proteomes" id="UP000092321">
    <property type="component" value="Unassembled WGS sequence"/>
</dbReference>
<dbReference type="GO" id="GO:0003735">
    <property type="term" value="F:structural constituent of ribosome"/>
    <property type="evidence" value="ECO:0007669"/>
    <property type="project" value="InterPro"/>
</dbReference>
<dbReference type="EMBL" id="LXPE01000022">
    <property type="protein sequence ID" value="OBA26188.1"/>
    <property type="molecule type" value="Genomic_DNA"/>
</dbReference>
<evidence type="ECO:0000313" key="6">
    <source>
        <dbReference type="Proteomes" id="UP000092321"/>
    </source>
</evidence>
<evidence type="ECO:0000256" key="3">
    <source>
        <dbReference type="ARBA" id="ARBA00023274"/>
    </source>
</evidence>
<dbReference type="Gene3D" id="4.10.910.10">
    <property type="entry name" value="30s ribosomal protein s13, domain 2"/>
    <property type="match status" value="1"/>
</dbReference>
<dbReference type="PANTHER" id="PTHR10871">
    <property type="entry name" value="30S RIBOSOMAL PROTEIN S13/40S RIBOSOMAL PROTEIN S18"/>
    <property type="match status" value="1"/>
</dbReference>
<comment type="caution">
    <text evidence="5">The sequence shown here is derived from an EMBL/GenBank/DDBJ whole genome shotgun (WGS) entry which is preliminary data.</text>
</comment>
<name>A0A1B7TBU5_9ASCO</name>
<keyword evidence="6" id="KW-1185">Reference proteome</keyword>
<dbReference type="GO" id="GO:0015935">
    <property type="term" value="C:small ribosomal subunit"/>
    <property type="evidence" value="ECO:0007669"/>
    <property type="project" value="TreeGrafter"/>
</dbReference>
<dbReference type="PIRSF" id="PIRSF002134">
    <property type="entry name" value="Ribosomal_S13"/>
    <property type="match status" value="1"/>
</dbReference>
<proteinExistence type="inferred from homology"/>
<evidence type="ECO:0000256" key="2">
    <source>
        <dbReference type="ARBA" id="ARBA00022980"/>
    </source>
</evidence>
<accession>A0A1B7TBU5</accession>
<evidence type="ECO:0000313" key="5">
    <source>
        <dbReference type="EMBL" id="OBA26188.1"/>
    </source>
</evidence>
<dbReference type="GO" id="GO:0005739">
    <property type="term" value="C:mitochondrion"/>
    <property type="evidence" value="ECO:0007669"/>
    <property type="project" value="TreeGrafter"/>
</dbReference>
<dbReference type="AlphaFoldDB" id="A0A1B7TBU5"/>
<dbReference type="InterPro" id="IPR018269">
    <property type="entry name" value="Ribosomal_uS13_CS"/>
</dbReference>
<keyword evidence="2 4" id="KW-0689">Ribosomal protein</keyword>
<dbReference type="PANTHER" id="PTHR10871:SF1">
    <property type="entry name" value="SMALL RIBOSOMAL SUBUNIT PROTEIN US13M"/>
    <property type="match status" value="1"/>
</dbReference>
<dbReference type="InterPro" id="IPR027437">
    <property type="entry name" value="Rbsml_uS13_C"/>
</dbReference>
<sequence length="122" mass="13444">MSSISILGFALPAKAQLKIALSTKIFGIGLHTAKEICARSGISGSTRVQELREPQILTLTKYLSTMKIDKILKDEINANIGKKITIGSYQGLRHKSGFPVHGQRTKTNGINAKKLNRFPRRL</sequence>
<dbReference type="PROSITE" id="PS00646">
    <property type="entry name" value="RIBOSOMAL_S13_1"/>
    <property type="match status" value="1"/>
</dbReference>
<dbReference type="SUPFAM" id="SSF46946">
    <property type="entry name" value="S13-like H2TH domain"/>
    <property type="match status" value="1"/>
</dbReference>
<dbReference type="InterPro" id="IPR001892">
    <property type="entry name" value="Ribosomal_uS13"/>
</dbReference>
<dbReference type="OrthoDB" id="525520at2759"/>
<dbReference type="InterPro" id="IPR010979">
    <property type="entry name" value="Ribosomal_uS13-like_H2TH"/>
</dbReference>
<keyword evidence="3 4" id="KW-0687">Ribonucleoprotein</keyword>